<organism evidence="1 2">
    <name type="scientific">Naganishia cerealis</name>
    <dbReference type="NCBI Taxonomy" id="610337"/>
    <lineage>
        <taxon>Eukaryota</taxon>
        <taxon>Fungi</taxon>
        <taxon>Dikarya</taxon>
        <taxon>Basidiomycota</taxon>
        <taxon>Agaricomycotina</taxon>
        <taxon>Tremellomycetes</taxon>
        <taxon>Filobasidiales</taxon>
        <taxon>Filobasidiaceae</taxon>
        <taxon>Naganishia</taxon>
    </lineage>
</organism>
<comment type="caution">
    <text evidence="1">The sequence shown here is derived from an EMBL/GenBank/DDBJ whole genome shotgun (WGS) entry which is preliminary data.</text>
</comment>
<keyword evidence="2" id="KW-1185">Reference proteome</keyword>
<dbReference type="EMBL" id="JASBWR010000145">
    <property type="protein sequence ID" value="KAJ9091698.1"/>
    <property type="molecule type" value="Genomic_DNA"/>
</dbReference>
<accession>A0ACC2UXX2</accession>
<dbReference type="Proteomes" id="UP001241377">
    <property type="component" value="Unassembled WGS sequence"/>
</dbReference>
<evidence type="ECO:0000313" key="1">
    <source>
        <dbReference type="EMBL" id="KAJ9091698.1"/>
    </source>
</evidence>
<proteinExistence type="predicted"/>
<reference evidence="1" key="1">
    <citation type="submission" date="2023-04" db="EMBL/GenBank/DDBJ databases">
        <title>Draft Genome sequencing of Naganishia species isolated from polar environments using Oxford Nanopore Technology.</title>
        <authorList>
            <person name="Leo P."/>
            <person name="Venkateswaran K."/>
        </authorList>
    </citation>
    <scope>NUCLEOTIDE SEQUENCE</scope>
    <source>
        <strain evidence="1">MNA-CCFEE 5261</strain>
    </source>
</reference>
<gene>
    <name evidence="1" type="ORF">QFC19_008989</name>
</gene>
<sequence length="219" mass="23007">MPSKRPVNDDPAPEGFLQGIGEFDLPKAVVQRVVKQGLSDPSIKVHPDVILALVKSATVYINYVASAPTTNNTPPPITRSYENATTANRKTITASDVVRATTDHLRGVGGDVHAADELGRALDDELAAYREIQTSIKAAKATGGGAPASAGSGKRGFSGKGGKKDVSVGGEGEEQEQVEADIAVDADGEGEGDEPVEEQEEYDEDEDEEDVAEGDTEMQ</sequence>
<protein>
    <submittedName>
        <fullName evidence="1">Uncharacterized protein</fullName>
    </submittedName>
</protein>
<name>A0ACC2UXX2_9TREE</name>
<evidence type="ECO:0000313" key="2">
    <source>
        <dbReference type="Proteomes" id="UP001241377"/>
    </source>
</evidence>